<organism evidence="1 2">
    <name type="scientific">Paraflavisolibacter caeni</name>
    <dbReference type="NCBI Taxonomy" id="2982496"/>
    <lineage>
        <taxon>Bacteria</taxon>
        <taxon>Pseudomonadati</taxon>
        <taxon>Bacteroidota</taxon>
        <taxon>Chitinophagia</taxon>
        <taxon>Chitinophagales</taxon>
        <taxon>Chitinophagaceae</taxon>
        <taxon>Paraflavisolibacter</taxon>
    </lineage>
</organism>
<reference evidence="1" key="2">
    <citation type="submission" date="2023-04" db="EMBL/GenBank/DDBJ databases">
        <title>Paracnuella aquatica gen. nov., sp. nov., a member of the family Chitinophagaceae isolated from a hot spring.</title>
        <authorList>
            <person name="Wang C."/>
        </authorList>
    </citation>
    <scope>NUCLEOTIDE SEQUENCE</scope>
    <source>
        <strain evidence="1">LB-8</strain>
    </source>
</reference>
<reference evidence="1" key="1">
    <citation type="submission" date="2022-09" db="EMBL/GenBank/DDBJ databases">
        <authorList>
            <person name="Yuan C."/>
            <person name="Ke Z."/>
        </authorList>
    </citation>
    <scope>NUCLEOTIDE SEQUENCE</scope>
    <source>
        <strain evidence="1">LB-8</strain>
    </source>
</reference>
<protein>
    <submittedName>
        <fullName evidence="1">Uncharacterized protein</fullName>
    </submittedName>
</protein>
<name>A0A9X3BGU8_9BACT</name>
<keyword evidence="2" id="KW-1185">Reference proteome</keyword>
<accession>A0A9X3BGU8</accession>
<dbReference type="RefSeq" id="WP_279298968.1">
    <property type="nucleotide sequence ID" value="NZ_JAOTIF010000021.1"/>
</dbReference>
<proteinExistence type="predicted"/>
<dbReference type="EMBL" id="JAOTIF010000021">
    <property type="protein sequence ID" value="MCU7551529.1"/>
    <property type="molecule type" value="Genomic_DNA"/>
</dbReference>
<sequence length="267" mass="29839">MKKIFIIIGLLTGFIVLTEDATAQKTAKESRREEKKKRANAITKQEEEGVLNYVKENAFGLQLRTNGYGLFYEIGRMRSPRFTNIYSLELTEIQDPKEEKVSSGTGFLLGNSYKFGKINNFYAAKLGFGQQYIFGQKGNKNGIAVIGSFQGGFSMGFLKPYYLQIVDNGANREIKYTPEDSELFLDYSSIQGSAGFTKGWSEVKLKPGAYAKTALRFDFGGYNESITAVELGMSVEGYADKIEMMALKSSHSLFFQAHFAMVFGGRK</sequence>
<gene>
    <name evidence="1" type="ORF">OCK74_20580</name>
</gene>
<evidence type="ECO:0000313" key="1">
    <source>
        <dbReference type="EMBL" id="MCU7551529.1"/>
    </source>
</evidence>
<dbReference type="Proteomes" id="UP001155483">
    <property type="component" value="Unassembled WGS sequence"/>
</dbReference>
<dbReference type="AlphaFoldDB" id="A0A9X3BGU8"/>
<evidence type="ECO:0000313" key="2">
    <source>
        <dbReference type="Proteomes" id="UP001155483"/>
    </source>
</evidence>
<comment type="caution">
    <text evidence="1">The sequence shown here is derived from an EMBL/GenBank/DDBJ whole genome shotgun (WGS) entry which is preliminary data.</text>
</comment>